<comment type="caution">
    <text evidence="4">The sequence shown here is derived from an EMBL/GenBank/DDBJ whole genome shotgun (WGS) entry which is preliminary data.</text>
</comment>
<dbReference type="GO" id="GO:0005840">
    <property type="term" value="C:ribosome"/>
    <property type="evidence" value="ECO:0007669"/>
    <property type="project" value="UniProtKB-KW"/>
</dbReference>
<comment type="similarity">
    <text evidence="1">Belongs to the universal ribosomal protein uS17 family.</text>
</comment>
<accession>A0A2T9YI10</accession>
<dbReference type="CDD" id="cd00364">
    <property type="entry name" value="Ribosomal_uS17"/>
    <property type="match status" value="1"/>
</dbReference>
<evidence type="ECO:0000256" key="1">
    <source>
        <dbReference type="ARBA" id="ARBA00010254"/>
    </source>
</evidence>
<reference evidence="4 5" key="1">
    <citation type="journal article" date="2018" name="MBio">
        <title>Comparative Genomics Reveals the Core Gene Toolbox for the Fungus-Insect Symbiosis.</title>
        <authorList>
            <person name="Wang Y."/>
            <person name="Stata M."/>
            <person name="Wang W."/>
            <person name="Stajich J.E."/>
            <person name="White M.M."/>
            <person name="Moncalvo J.M."/>
        </authorList>
    </citation>
    <scope>NUCLEOTIDE SEQUENCE [LARGE SCALE GENOMIC DNA]</scope>
    <source>
        <strain evidence="4 5">SWE-8-4</strain>
    </source>
</reference>
<name>A0A2T9YI10_9FUNG</name>
<keyword evidence="3" id="KW-0687">Ribonucleoprotein</keyword>
<proteinExistence type="inferred from homology"/>
<evidence type="ECO:0008006" key="6">
    <source>
        <dbReference type="Google" id="ProtNLM"/>
    </source>
</evidence>
<dbReference type="SUPFAM" id="SSF50249">
    <property type="entry name" value="Nucleic acid-binding proteins"/>
    <property type="match status" value="1"/>
</dbReference>
<dbReference type="GO" id="GO:1990904">
    <property type="term" value="C:ribonucleoprotein complex"/>
    <property type="evidence" value="ECO:0007669"/>
    <property type="project" value="UniProtKB-KW"/>
</dbReference>
<protein>
    <recommendedName>
        <fullName evidence="6">30S ribosomal protein S17</fullName>
    </recommendedName>
</protein>
<gene>
    <name evidence="4" type="ORF">BB561_004108</name>
</gene>
<keyword evidence="2" id="KW-0689">Ribosomal protein</keyword>
<dbReference type="GO" id="GO:0005739">
    <property type="term" value="C:mitochondrion"/>
    <property type="evidence" value="ECO:0007669"/>
    <property type="project" value="TreeGrafter"/>
</dbReference>
<dbReference type="PANTHER" id="PTHR10744">
    <property type="entry name" value="40S RIBOSOMAL PROTEIN S11 FAMILY MEMBER"/>
    <property type="match status" value="1"/>
</dbReference>
<dbReference type="GO" id="GO:0003735">
    <property type="term" value="F:structural constituent of ribosome"/>
    <property type="evidence" value="ECO:0007669"/>
    <property type="project" value="InterPro"/>
</dbReference>
<dbReference type="Proteomes" id="UP000245383">
    <property type="component" value="Unassembled WGS sequence"/>
</dbReference>
<dbReference type="OrthoDB" id="274752at2759"/>
<evidence type="ECO:0000256" key="3">
    <source>
        <dbReference type="ARBA" id="ARBA00023274"/>
    </source>
</evidence>
<dbReference type="InterPro" id="IPR000266">
    <property type="entry name" value="Ribosomal_uS17"/>
</dbReference>
<dbReference type="AlphaFoldDB" id="A0A2T9YI10"/>
<dbReference type="Gene3D" id="2.40.50.140">
    <property type="entry name" value="Nucleic acid-binding proteins"/>
    <property type="match status" value="1"/>
</dbReference>
<dbReference type="GO" id="GO:0006412">
    <property type="term" value="P:translation"/>
    <property type="evidence" value="ECO:0007669"/>
    <property type="project" value="InterPro"/>
</dbReference>
<keyword evidence="5" id="KW-1185">Reference proteome</keyword>
<evidence type="ECO:0000313" key="5">
    <source>
        <dbReference type="Proteomes" id="UP000245383"/>
    </source>
</evidence>
<sequence>MLPSTTLLSRINFTGMVVGTAMQKTVKVRVPKRKIHPIVRKEILRHKNYLAHDELEKCKLGDIVRIESCHKISTRKSFAVAEIIRKGKFYIDPETGKELR</sequence>
<evidence type="ECO:0000313" key="4">
    <source>
        <dbReference type="EMBL" id="PVU91963.1"/>
    </source>
</evidence>
<dbReference type="InterPro" id="IPR012340">
    <property type="entry name" value="NA-bd_OB-fold"/>
</dbReference>
<evidence type="ECO:0000256" key="2">
    <source>
        <dbReference type="ARBA" id="ARBA00022980"/>
    </source>
</evidence>
<dbReference type="Pfam" id="PF00366">
    <property type="entry name" value="Ribosomal_S17"/>
    <property type="match status" value="1"/>
</dbReference>
<dbReference type="PANTHER" id="PTHR10744:SF1">
    <property type="entry name" value="SMALL RIBOSOMAL SUBUNIT PROTEIN US17M"/>
    <property type="match status" value="1"/>
</dbReference>
<organism evidence="4 5">
    <name type="scientific">Smittium simulii</name>
    <dbReference type="NCBI Taxonomy" id="133385"/>
    <lineage>
        <taxon>Eukaryota</taxon>
        <taxon>Fungi</taxon>
        <taxon>Fungi incertae sedis</taxon>
        <taxon>Zoopagomycota</taxon>
        <taxon>Kickxellomycotina</taxon>
        <taxon>Harpellomycetes</taxon>
        <taxon>Harpellales</taxon>
        <taxon>Legeriomycetaceae</taxon>
        <taxon>Smittium</taxon>
    </lineage>
</organism>
<dbReference type="STRING" id="133385.A0A2T9YI10"/>
<dbReference type="NCBIfam" id="NF004123">
    <property type="entry name" value="PRK05610.1"/>
    <property type="match status" value="1"/>
</dbReference>
<dbReference type="EMBL" id="MBFR01000179">
    <property type="protein sequence ID" value="PVU91963.1"/>
    <property type="molecule type" value="Genomic_DNA"/>
</dbReference>